<sequence>MRARPISRAALVEELAELISGRPQGEWVRVAVDGAPAARPEALADELVAPLRLRGRPVVRVSAGDFLRPASLRLEYGRTDPDAFYDDWLDAKALRREVLEPLDPGGPGRVLPALWDSRIDRAYRLPYQELGPGGVVVVDGTLLLGRGLTFEVSAHLWLSPGALDRGTPEGDRWRLPAYERYEREARPQRAADVVIRADHPGRLAVLVRDDR</sequence>
<reference evidence="1 2" key="1">
    <citation type="submission" date="2016-10" db="EMBL/GenBank/DDBJ databases">
        <authorList>
            <person name="de Groot N.N."/>
        </authorList>
    </citation>
    <scope>NUCLEOTIDE SEQUENCE [LARGE SCALE GENOMIC DNA]</scope>
    <source>
        <strain evidence="1 2">CGMCC 4.7037</strain>
    </source>
</reference>
<dbReference type="EMBL" id="FNVT01000006">
    <property type="protein sequence ID" value="SEG87017.1"/>
    <property type="molecule type" value="Genomic_DNA"/>
</dbReference>
<dbReference type="InterPro" id="IPR027417">
    <property type="entry name" value="P-loop_NTPase"/>
</dbReference>
<protein>
    <recommendedName>
        <fullName evidence="3">Uridine kinase</fullName>
    </recommendedName>
</protein>
<gene>
    <name evidence="1" type="ORF">SAMN05444920_10617</name>
</gene>
<proteinExistence type="predicted"/>
<evidence type="ECO:0000313" key="1">
    <source>
        <dbReference type="EMBL" id="SEG87017.1"/>
    </source>
</evidence>
<dbReference type="SUPFAM" id="SSF52540">
    <property type="entry name" value="P-loop containing nucleoside triphosphate hydrolases"/>
    <property type="match status" value="1"/>
</dbReference>
<keyword evidence="2" id="KW-1185">Reference proteome</keyword>
<accession>A0A1H6DNU9</accession>
<dbReference type="RefSeq" id="WP_103957983.1">
    <property type="nucleotide sequence ID" value="NZ_FNVT01000006.1"/>
</dbReference>
<dbReference type="Gene3D" id="3.40.50.300">
    <property type="entry name" value="P-loop containing nucleotide triphosphate hydrolases"/>
    <property type="match status" value="1"/>
</dbReference>
<organism evidence="1 2">
    <name type="scientific">Nonomuraea solani</name>
    <dbReference type="NCBI Taxonomy" id="1144553"/>
    <lineage>
        <taxon>Bacteria</taxon>
        <taxon>Bacillati</taxon>
        <taxon>Actinomycetota</taxon>
        <taxon>Actinomycetes</taxon>
        <taxon>Streptosporangiales</taxon>
        <taxon>Streptosporangiaceae</taxon>
        <taxon>Nonomuraea</taxon>
    </lineage>
</organism>
<evidence type="ECO:0000313" key="2">
    <source>
        <dbReference type="Proteomes" id="UP000236732"/>
    </source>
</evidence>
<name>A0A1H6DNU9_9ACTN</name>
<dbReference type="Proteomes" id="UP000236732">
    <property type="component" value="Unassembled WGS sequence"/>
</dbReference>
<dbReference type="AlphaFoldDB" id="A0A1H6DNU9"/>
<dbReference type="OrthoDB" id="572586at2"/>
<evidence type="ECO:0008006" key="3">
    <source>
        <dbReference type="Google" id="ProtNLM"/>
    </source>
</evidence>